<dbReference type="KEGG" id="bbes:BESB_008470"/>
<proteinExistence type="predicted"/>
<dbReference type="EMBL" id="NWUJ01000001">
    <property type="protein sequence ID" value="PFH38505.1"/>
    <property type="molecule type" value="Genomic_DNA"/>
</dbReference>
<evidence type="ECO:0000256" key="3">
    <source>
        <dbReference type="ARBA" id="ARBA00022490"/>
    </source>
</evidence>
<dbReference type="Gene3D" id="3.50.80.10">
    <property type="entry name" value="D-tyrosyl-tRNA(Tyr) deacylase"/>
    <property type="match status" value="1"/>
</dbReference>
<dbReference type="AlphaFoldDB" id="A0A2A9MKI7"/>
<dbReference type="PANTHER" id="PTHR10472:SF1">
    <property type="entry name" value="D-AMINOACYL-TRNA DEACYLASE 2"/>
    <property type="match status" value="1"/>
</dbReference>
<accession>A0A2A9MKI7</accession>
<evidence type="ECO:0000313" key="6">
    <source>
        <dbReference type="EMBL" id="PFH38505.1"/>
    </source>
</evidence>
<dbReference type="VEuPathDB" id="ToxoDB:BESB_008470"/>
<comment type="caution">
    <text evidence="6">The sequence shown here is derived from an EMBL/GenBank/DDBJ whole genome shotgun (WGS) entry which is preliminary data.</text>
</comment>
<name>A0A2A9MKI7_BESBE</name>
<keyword evidence="4" id="KW-0378">Hydrolase</keyword>
<comment type="subunit">
    <text evidence="2">Homodimer.</text>
</comment>
<feature type="region of interest" description="Disordered" evidence="5">
    <location>
        <begin position="1"/>
        <end position="48"/>
    </location>
</feature>
<keyword evidence="3" id="KW-0963">Cytoplasm</keyword>
<sequence>MSQATPQGVEASMPQQAEGCLGASDLPTLKATNGGKKKAEGSAKTKSPKVSTASAARLVIQRVETAILVIDAGPPEQQVSIGAGLVVYVCFLKEASVGTVAELVDLLFRADLLCLPNEDGSANRKVCLAQFPQDVDLLVVPQASLAGRLKANALQFHSLAPKPEAQELYRRFIEDLRAKAQAEAARVPGRKLRVEAGVYGNLQRLTFSSPGPFTTCIEI</sequence>
<evidence type="ECO:0008006" key="8">
    <source>
        <dbReference type="Google" id="ProtNLM"/>
    </source>
</evidence>
<evidence type="ECO:0000256" key="2">
    <source>
        <dbReference type="ARBA" id="ARBA00011738"/>
    </source>
</evidence>
<dbReference type="GeneID" id="40305909"/>
<dbReference type="RefSeq" id="XP_029222514.1">
    <property type="nucleotide sequence ID" value="XM_029359601.1"/>
</dbReference>
<evidence type="ECO:0000256" key="1">
    <source>
        <dbReference type="ARBA" id="ARBA00004496"/>
    </source>
</evidence>
<reference evidence="6 7" key="1">
    <citation type="submission" date="2017-09" db="EMBL/GenBank/DDBJ databases">
        <title>Genome sequencing of Besnoitia besnoiti strain Bb-Ger1.</title>
        <authorList>
            <person name="Schares G."/>
            <person name="Venepally P."/>
            <person name="Lorenzi H.A."/>
        </authorList>
    </citation>
    <scope>NUCLEOTIDE SEQUENCE [LARGE SCALE GENOMIC DNA]</scope>
    <source>
        <strain evidence="6 7">Bb-Ger1</strain>
    </source>
</reference>
<organism evidence="6 7">
    <name type="scientific">Besnoitia besnoiti</name>
    <name type="common">Apicomplexan protozoan</name>
    <dbReference type="NCBI Taxonomy" id="94643"/>
    <lineage>
        <taxon>Eukaryota</taxon>
        <taxon>Sar</taxon>
        <taxon>Alveolata</taxon>
        <taxon>Apicomplexa</taxon>
        <taxon>Conoidasida</taxon>
        <taxon>Coccidia</taxon>
        <taxon>Eucoccidiorida</taxon>
        <taxon>Eimeriorina</taxon>
        <taxon>Sarcocystidae</taxon>
        <taxon>Besnoitia</taxon>
    </lineage>
</organism>
<dbReference type="Pfam" id="PF02580">
    <property type="entry name" value="Tyr_Deacylase"/>
    <property type="match status" value="1"/>
</dbReference>
<evidence type="ECO:0000256" key="5">
    <source>
        <dbReference type="SAM" id="MobiDB-lite"/>
    </source>
</evidence>
<dbReference type="PANTHER" id="PTHR10472">
    <property type="entry name" value="D-TYROSYL-TRNA TYR DEACYLASE"/>
    <property type="match status" value="1"/>
</dbReference>
<evidence type="ECO:0000256" key="4">
    <source>
        <dbReference type="ARBA" id="ARBA00022801"/>
    </source>
</evidence>
<dbReference type="GO" id="GO:0005737">
    <property type="term" value="C:cytoplasm"/>
    <property type="evidence" value="ECO:0007669"/>
    <property type="project" value="UniProtKB-SubCell"/>
</dbReference>
<dbReference type="SUPFAM" id="SSF69500">
    <property type="entry name" value="DTD-like"/>
    <property type="match status" value="1"/>
</dbReference>
<evidence type="ECO:0000313" key="7">
    <source>
        <dbReference type="Proteomes" id="UP000224006"/>
    </source>
</evidence>
<protein>
    <recommendedName>
        <fullName evidence="8">D-aminoacyl-tRNA deacylase</fullName>
    </recommendedName>
</protein>
<comment type="subcellular location">
    <subcellularLocation>
        <location evidence="1">Cytoplasm</location>
    </subcellularLocation>
</comment>
<dbReference type="InterPro" id="IPR023509">
    <property type="entry name" value="DTD-like_sf"/>
</dbReference>
<gene>
    <name evidence="6" type="ORF">BESB_008470</name>
</gene>
<dbReference type="InterPro" id="IPR003732">
    <property type="entry name" value="Daa-tRNA_deacyls_DTD"/>
</dbReference>
<dbReference type="GO" id="GO:0051500">
    <property type="term" value="F:D-tyrosyl-tRNA(Tyr) deacylase activity"/>
    <property type="evidence" value="ECO:0007669"/>
    <property type="project" value="TreeGrafter"/>
</dbReference>
<dbReference type="OrthoDB" id="275783at2759"/>
<keyword evidence="7" id="KW-1185">Reference proteome</keyword>
<dbReference type="Proteomes" id="UP000224006">
    <property type="component" value="Chromosome I"/>
</dbReference>